<dbReference type="EMBL" id="JBITGY010000001">
    <property type="protein sequence ID" value="MFI6495826.1"/>
    <property type="molecule type" value="Genomic_DNA"/>
</dbReference>
<dbReference type="RefSeq" id="WP_397077563.1">
    <property type="nucleotide sequence ID" value="NZ_JBITGY010000001.1"/>
</dbReference>
<comment type="caution">
    <text evidence="1">The sequence shown here is derived from an EMBL/GenBank/DDBJ whole genome shotgun (WGS) entry which is preliminary data.</text>
</comment>
<name>A0ABW7YIU3_9ACTN</name>
<sequence>MGKLVDLGQWPLVTASQNGRLTVEEAHELNAGMVEVLTRAQAENQRFAVVVDQSRREAPEKGALEIVHAFWAEREAEIAAWCVGYASVVGTPALADLVENPGPGGLTVLGTVDPDAALLWAKDRLAIIEAG</sequence>
<evidence type="ECO:0008006" key="3">
    <source>
        <dbReference type="Google" id="ProtNLM"/>
    </source>
</evidence>
<protein>
    <recommendedName>
        <fullName evidence="3">STAS/SEC14 domain-containing protein</fullName>
    </recommendedName>
</protein>
<gene>
    <name evidence="1" type="ORF">ACIBG2_00465</name>
</gene>
<evidence type="ECO:0000313" key="2">
    <source>
        <dbReference type="Proteomes" id="UP001612741"/>
    </source>
</evidence>
<accession>A0ABW7YIU3</accession>
<organism evidence="1 2">
    <name type="scientific">Nonomuraea typhae</name>
    <dbReference type="NCBI Taxonomy" id="2603600"/>
    <lineage>
        <taxon>Bacteria</taxon>
        <taxon>Bacillati</taxon>
        <taxon>Actinomycetota</taxon>
        <taxon>Actinomycetes</taxon>
        <taxon>Streptosporangiales</taxon>
        <taxon>Streptosporangiaceae</taxon>
        <taxon>Nonomuraea</taxon>
    </lineage>
</organism>
<proteinExistence type="predicted"/>
<reference evidence="1 2" key="1">
    <citation type="submission" date="2024-10" db="EMBL/GenBank/DDBJ databases">
        <title>The Natural Products Discovery Center: Release of the First 8490 Sequenced Strains for Exploring Actinobacteria Biosynthetic Diversity.</title>
        <authorList>
            <person name="Kalkreuter E."/>
            <person name="Kautsar S.A."/>
            <person name="Yang D."/>
            <person name="Bader C.D."/>
            <person name="Teijaro C.N."/>
            <person name="Fluegel L."/>
            <person name="Davis C.M."/>
            <person name="Simpson J.R."/>
            <person name="Lauterbach L."/>
            <person name="Steele A.D."/>
            <person name="Gui C."/>
            <person name="Meng S."/>
            <person name="Li G."/>
            <person name="Viehrig K."/>
            <person name="Ye F."/>
            <person name="Su P."/>
            <person name="Kiefer A.F."/>
            <person name="Nichols A."/>
            <person name="Cepeda A.J."/>
            <person name="Yan W."/>
            <person name="Fan B."/>
            <person name="Jiang Y."/>
            <person name="Adhikari A."/>
            <person name="Zheng C.-J."/>
            <person name="Schuster L."/>
            <person name="Cowan T.M."/>
            <person name="Smanski M.J."/>
            <person name="Chevrette M.G."/>
            <person name="De Carvalho L.P.S."/>
            <person name="Shen B."/>
        </authorList>
    </citation>
    <scope>NUCLEOTIDE SEQUENCE [LARGE SCALE GENOMIC DNA]</scope>
    <source>
        <strain evidence="1 2">NPDC050545</strain>
    </source>
</reference>
<evidence type="ECO:0000313" key="1">
    <source>
        <dbReference type="EMBL" id="MFI6495826.1"/>
    </source>
</evidence>
<dbReference type="Proteomes" id="UP001612741">
    <property type="component" value="Unassembled WGS sequence"/>
</dbReference>
<keyword evidence="2" id="KW-1185">Reference proteome</keyword>